<sequence length="202" mass="22006">MSDHNLLKHIPEMMFLHMEGATSSGSFCLSGSGAVKLLCVCSETRSKHGHATHGRAEVEPLRAFNLPLTHVGQTMLASEHSSSRIRSANDGSGSSWAPVLLLGAVTPPAIFECRDRAHHRALGQGLEAHLVTFRFCHWMIYDIIVGVSGGGMIGFGFYRLGLQICLDVFSQTVQGSTNSIDSVNKEQEPYRKSDNHDDKLAT</sequence>
<keyword evidence="3" id="KW-1185">Reference proteome</keyword>
<protein>
    <submittedName>
        <fullName evidence="2">Uncharacterized protein</fullName>
    </submittedName>
</protein>
<comment type="caution">
    <text evidence="2">The sequence shown here is derived from an EMBL/GenBank/DDBJ whole genome shotgun (WGS) entry which is preliminary data.</text>
</comment>
<evidence type="ECO:0000313" key="2">
    <source>
        <dbReference type="EMBL" id="GER36090.1"/>
    </source>
</evidence>
<feature type="region of interest" description="Disordered" evidence="1">
    <location>
        <begin position="180"/>
        <end position="202"/>
    </location>
</feature>
<name>A0A5A7PTC8_STRAF</name>
<reference evidence="3" key="1">
    <citation type="journal article" date="2019" name="Curr. Biol.">
        <title>Genome Sequence of Striga asiatica Provides Insight into the Evolution of Plant Parasitism.</title>
        <authorList>
            <person name="Yoshida S."/>
            <person name="Kim S."/>
            <person name="Wafula E.K."/>
            <person name="Tanskanen J."/>
            <person name="Kim Y.M."/>
            <person name="Honaas L."/>
            <person name="Yang Z."/>
            <person name="Spallek T."/>
            <person name="Conn C.E."/>
            <person name="Ichihashi Y."/>
            <person name="Cheong K."/>
            <person name="Cui S."/>
            <person name="Der J.P."/>
            <person name="Gundlach H."/>
            <person name="Jiao Y."/>
            <person name="Hori C."/>
            <person name="Ishida J.K."/>
            <person name="Kasahara H."/>
            <person name="Kiba T."/>
            <person name="Kim M.S."/>
            <person name="Koo N."/>
            <person name="Laohavisit A."/>
            <person name="Lee Y.H."/>
            <person name="Lumba S."/>
            <person name="McCourt P."/>
            <person name="Mortimer J.C."/>
            <person name="Mutuku J.M."/>
            <person name="Nomura T."/>
            <person name="Sasaki-Sekimoto Y."/>
            <person name="Seto Y."/>
            <person name="Wang Y."/>
            <person name="Wakatake T."/>
            <person name="Sakakibara H."/>
            <person name="Demura T."/>
            <person name="Yamaguchi S."/>
            <person name="Yoneyama K."/>
            <person name="Manabe R.I."/>
            <person name="Nelson D.C."/>
            <person name="Schulman A.H."/>
            <person name="Timko M.P."/>
            <person name="dePamphilis C.W."/>
            <person name="Choi D."/>
            <person name="Shirasu K."/>
        </authorList>
    </citation>
    <scope>NUCLEOTIDE SEQUENCE [LARGE SCALE GENOMIC DNA]</scope>
    <source>
        <strain evidence="3">cv. UVA1</strain>
    </source>
</reference>
<dbReference type="EMBL" id="BKCP01005072">
    <property type="protein sequence ID" value="GER36090.1"/>
    <property type="molecule type" value="Genomic_DNA"/>
</dbReference>
<accession>A0A5A7PTC8</accession>
<evidence type="ECO:0000256" key="1">
    <source>
        <dbReference type="SAM" id="MobiDB-lite"/>
    </source>
</evidence>
<evidence type="ECO:0000313" key="3">
    <source>
        <dbReference type="Proteomes" id="UP000325081"/>
    </source>
</evidence>
<gene>
    <name evidence="2" type="ORF">STAS_12411</name>
</gene>
<dbReference type="AlphaFoldDB" id="A0A5A7PTC8"/>
<organism evidence="2 3">
    <name type="scientific">Striga asiatica</name>
    <name type="common">Asiatic witchweed</name>
    <name type="synonym">Buchnera asiatica</name>
    <dbReference type="NCBI Taxonomy" id="4170"/>
    <lineage>
        <taxon>Eukaryota</taxon>
        <taxon>Viridiplantae</taxon>
        <taxon>Streptophyta</taxon>
        <taxon>Embryophyta</taxon>
        <taxon>Tracheophyta</taxon>
        <taxon>Spermatophyta</taxon>
        <taxon>Magnoliopsida</taxon>
        <taxon>eudicotyledons</taxon>
        <taxon>Gunneridae</taxon>
        <taxon>Pentapetalae</taxon>
        <taxon>asterids</taxon>
        <taxon>lamiids</taxon>
        <taxon>Lamiales</taxon>
        <taxon>Orobanchaceae</taxon>
        <taxon>Buchnereae</taxon>
        <taxon>Striga</taxon>
    </lineage>
</organism>
<feature type="compositionally biased region" description="Basic and acidic residues" evidence="1">
    <location>
        <begin position="183"/>
        <end position="202"/>
    </location>
</feature>
<dbReference type="Proteomes" id="UP000325081">
    <property type="component" value="Unassembled WGS sequence"/>
</dbReference>
<proteinExistence type="predicted"/>